<dbReference type="InterPro" id="IPR011006">
    <property type="entry name" value="CheY-like_superfamily"/>
</dbReference>
<dbReference type="OrthoDB" id="9800897at2"/>
<keyword evidence="5" id="KW-0804">Transcription</keyword>
<dbReference type="SUPFAM" id="SSF52172">
    <property type="entry name" value="CheY-like"/>
    <property type="match status" value="1"/>
</dbReference>
<dbReference type="AlphaFoldDB" id="Q2SB53"/>
<feature type="domain" description="Response regulatory" evidence="7">
    <location>
        <begin position="4"/>
        <end position="122"/>
    </location>
</feature>
<evidence type="ECO:0000313" key="9">
    <source>
        <dbReference type="Proteomes" id="UP000000238"/>
    </source>
</evidence>
<dbReference type="GO" id="GO:0032993">
    <property type="term" value="C:protein-DNA complex"/>
    <property type="evidence" value="ECO:0007669"/>
    <property type="project" value="TreeGrafter"/>
</dbReference>
<dbReference type="EMBL" id="CP000155">
    <property type="protein sequence ID" value="ABC32121.1"/>
    <property type="molecule type" value="Genomic_DNA"/>
</dbReference>
<dbReference type="PROSITE" id="PS50110">
    <property type="entry name" value="RESPONSE_REGULATORY"/>
    <property type="match status" value="1"/>
</dbReference>
<dbReference type="PANTHER" id="PTHR48111:SF1">
    <property type="entry name" value="TWO-COMPONENT RESPONSE REGULATOR ORR33"/>
    <property type="match status" value="1"/>
</dbReference>
<keyword evidence="3" id="KW-0805">Transcription regulation</keyword>
<dbReference type="GO" id="GO:0000156">
    <property type="term" value="F:phosphorelay response regulator activity"/>
    <property type="evidence" value="ECO:0007669"/>
    <property type="project" value="TreeGrafter"/>
</dbReference>
<keyword evidence="4" id="KW-0238">DNA-binding</keyword>
<organism evidence="8 9">
    <name type="scientific">Hahella chejuensis (strain KCTC 2396)</name>
    <dbReference type="NCBI Taxonomy" id="349521"/>
    <lineage>
        <taxon>Bacteria</taxon>
        <taxon>Pseudomonadati</taxon>
        <taxon>Pseudomonadota</taxon>
        <taxon>Gammaproteobacteria</taxon>
        <taxon>Oceanospirillales</taxon>
        <taxon>Hahellaceae</taxon>
        <taxon>Hahella</taxon>
    </lineage>
</organism>
<dbReference type="Gene3D" id="3.40.50.2300">
    <property type="match status" value="1"/>
</dbReference>
<dbReference type="KEGG" id="hch:HCH_05456"/>
<evidence type="ECO:0000313" key="8">
    <source>
        <dbReference type="EMBL" id="ABC32121.1"/>
    </source>
</evidence>
<dbReference type="STRING" id="349521.HCH_05456"/>
<evidence type="ECO:0000259" key="7">
    <source>
        <dbReference type="PROSITE" id="PS50110"/>
    </source>
</evidence>
<evidence type="ECO:0000256" key="1">
    <source>
        <dbReference type="ARBA" id="ARBA00022553"/>
    </source>
</evidence>
<evidence type="ECO:0000256" key="6">
    <source>
        <dbReference type="PROSITE-ProRule" id="PRU00169"/>
    </source>
</evidence>
<protein>
    <submittedName>
        <fullName evidence="8">Response regulator containing a CheY-like receiver domain and a GGDEF domain</fullName>
    </submittedName>
</protein>
<dbReference type="GO" id="GO:0006355">
    <property type="term" value="P:regulation of DNA-templated transcription"/>
    <property type="evidence" value="ECO:0007669"/>
    <property type="project" value="TreeGrafter"/>
</dbReference>
<proteinExistence type="predicted"/>
<keyword evidence="2" id="KW-0902">Two-component regulatory system</keyword>
<evidence type="ECO:0000256" key="4">
    <source>
        <dbReference type="ARBA" id="ARBA00023125"/>
    </source>
</evidence>
<dbReference type="eggNOG" id="COG2172">
    <property type="taxonomic scope" value="Bacteria"/>
</dbReference>
<accession>Q2SB53</accession>
<dbReference type="InterPro" id="IPR001789">
    <property type="entry name" value="Sig_transdc_resp-reg_receiver"/>
</dbReference>
<keyword evidence="1 6" id="KW-0597">Phosphoprotein</keyword>
<gene>
    <name evidence="8" type="ordered locus">HCH_05456</name>
</gene>
<sequence>MHEQILAIDDDERNLRLIRAYLADTGYDLITAADGEEGWGTLERHLFKVDLILLDRMMPKMDGIAFLQRLKEHPSAKDIPVIMQTAAAESGQIREGIDAGAYYYLTKPYEEEVLISIIKAALEFGKESHKLMMELGKNKSLRHMARQLTLSFATVEEAEQASILLADLFPFPPKVVTGLAELLVNAVEHGNLGITYDEKTDLNLQGEWMNEVQRRQKLPENQNKRVQVEFARTDDAITIAITDQGPGFNWREYLQISVERATDNHGRGIAMANLLSFDEMTYEGDGNRVVCKVLL</sequence>
<keyword evidence="9" id="KW-1185">Reference proteome</keyword>
<dbReference type="eggNOG" id="COG0745">
    <property type="taxonomic scope" value="Bacteria"/>
</dbReference>
<feature type="modified residue" description="4-aspartylphosphate" evidence="6">
    <location>
        <position position="55"/>
    </location>
</feature>
<dbReference type="SMART" id="SM00448">
    <property type="entry name" value="REC"/>
    <property type="match status" value="1"/>
</dbReference>
<dbReference type="Gene3D" id="3.30.565.10">
    <property type="entry name" value="Histidine kinase-like ATPase, C-terminal domain"/>
    <property type="match status" value="1"/>
</dbReference>
<dbReference type="Proteomes" id="UP000000238">
    <property type="component" value="Chromosome"/>
</dbReference>
<dbReference type="CDD" id="cd16936">
    <property type="entry name" value="HATPase_RsbW-like"/>
    <property type="match status" value="1"/>
</dbReference>
<evidence type="ECO:0000256" key="2">
    <source>
        <dbReference type="ARBA" id="ARBA00023012"/>
    </source>
</evidence>
<dbReference type="InterPro" id="IPR003594">
    <property type="entry name" value="HATPase_dom"/>
</dbReference>
<evidence type="ECO:0000256" key="5">
    <source>
        <dbReference type="ARBA" id="ARBA00023163"/>
    </source>
</evidence>
<dbReference type="SUPFAM" id="SSF55874">
    <property type="entry name" value="ATPase domain of HSP90 chaperone/DNA topoisomerase II/histidine kinase"/>
    <property type="match status" value="1"/>
</dbReference>
<dbReference type="HOGENOM" id="CLU_073056_0_0_6"/>
<dbReference type="Pfam" id="PF00072">
    <property type="entry name" value="Response_reg"/>
    <property type="match status" value="1"/>
</dbReference>
<dbReference type="InterPro" id="IPR039420">
    <property type="entry name" value="WalR-like"/>
</dbReference>
<dbReference type="GO" id="GO:0005829">
    <property type="term" value="C:cytosol"/>
    <property type="evidence" value="ECO:0007669"/>
    <property type="project" value="TreeGrafter"/>
</dbReference>
<reference evidence="8 9" key="1">
    <citation type="journal article" date="2005" name="Nucleic Acids Res.">
        <title>Genomic blueprint of Hahella chejuensis, a marine microbe producing an algicidal agent.</title>
        <authorList>
            <person name="Jeong H."/>
            <person name="Yim J.H."/>
            <person name="Lee C."/>
            <person name="Choi S.-H."/>
            <person name="Park Y.K."/>
            <person name="Yoon S.H."/>
            <person name="Hur C.-G."/>
            <person name="Kang H.-Y."/>
            <person name="Kim D."/>
            <person name="Lee H.H."/>
            <person name="Park K.H."/>
            <person name="Park S.-H."/>
            <person name="Park H.-S."/>
            <person name="Lee H.K."/>
            <person name="Oh T.K."/>
            <person name="Kim J.F."/>
        </authorList>
    </citation>
    <scope>NUCLEOTIDE SEQUENCE [LARGE SCALE GENOMIC DNA]</scope>
    <source>
        <strain evidence="8 9">KCTC 2396</strain>
    </source>
</reference>
<dbReference type="GO" id="GO:0000976">
    <property type="term" value="F:transcription cis-regulatory region binding"/>
    <property type="evidence" value="ECO:0007669"/>
    <property type="project" value="TreeGrafter"/>
</dbReference>
<evidence type="ECO:0000256" key="3">
    <source>
        <dbReference type="ARBA" id="ARBA00023015"/>
    </source>
</evidence>
<dbReference type="InterPro" id="IPR036890">
    <property type="entry name" value="HATPase_C_sf"/>
</dbReference>
<name>Q2SB53_HAHCH</name>
<dbReference type="PANTHER" id="PTHR48111">
    <property type="entry name" value="REGULATOR OF RPOS"/>
    <property type="match status" value="1"/>
</dbReference>
<dbReference type="Pfam" id="PF13581">
    <property type="entry name" value="HATPase_c_2"/>
    <property type="match status" value="1"/>
</dbReference>
<dbReference type="RefSeq" id="WP_011399185.1">
    <property type="nucleotide sequence ID" value="NC_007645.1"/>
</dbReference>